<comment type="subcellular location">
    <subcellularLocation>
        <location evidence="2">Cell inner membrane</location>
        <topology evidence="2">Multi-pass membrane protein</topology>
    </subcellularLocation>
</comment>
<dbReference type="EMBL" id="LQCK02000001">
    <property type="protein sequence ID" value="KZB96597.1"/>
    <property type="molecule type" value="Genomic_DNA"/>
</dbReference>
<evidence type="ECO:0000256" key="9">
    <source>
        <dbReference type="ARBA" id="ARBA00022777"/>
    </source>
</evidence>
<keyword evidence="6" id="KW-0597">Phosphoprotein</keyword>
<keyword evidence="4" id="KW-1003">Cell membrane</keyword>
<dbReference type="InterPro" id="IPR036097">
    <property type="entry name" value="HisK_dim/P_sf"/>
</dbReference>
<dbReference type="InterPro" id="IPR005467">
    <property type="entry name" value="His_kinase_dom"/>
</dbReference>
<dbReference type="STRING" id="621456.BJP26_10775"/>
<protein>
    <recommendedName>
        <fullName evidence="3">histidine kinase</fullName>
        <ecNumber evidence="3">2.7.13.3</ecNumber>
    </recommendedName>
</protein>
<evidence type="ECO:0000256" key="10">
    <source>
        <dbReference type="ARBA" id="ARBA00022989"/>
    </source>
</evidence>
<dbReference type="GO" id="GO:0000155">
    <property type="term" value="F:phosphorelay sensor kinase activity"/>
    <property type="evidence" value="ECO:0007669"/>
    <property type="project" value="InterPro"/>
</dbReference>
<keyword evidence="12" id="KW-0472">Membrane</keyword>
<dbReference type="Gene3D" id="1.10.287.130">
    <property type="match status" value="1"/>
</dbReference>
<evidence type="ECO:0000256" key="6">
    <source>
        <dbReference type="ARBA" id="ARBA00022553"/>
    </source>
</evidence>
<keyword evidence="11" id="KW-0902">Two-component regulatory system</keyword>
<dbReference type="Pfam" id="PF00512">
    <property type="entry name" value="HisKA"/>
    <property type="match status" value="1"/>
</dbReference>
<evidence type="ECO:0000256" key="2">
    <source>
        <dbReference type="ARBA" id="ARBA00004429"/>
    </source>
</evidence>
<dbReference type="PROSITE" id="PS50109">
    <property type="entry name" value="HIS_KIN"/>
    <property type="match status" value="1"/>
</dbReference>
<dbReference type="KEGG" id="smy:BJP26_10775"/>
<keyword evidence="14" id="KW-1185">Reference proteome</keyword>
<evidence type="ECO:0000256" key="11">
    <source>
        <dbReference type="ARBA" id="ARBA00023012"/>
    </source>
</evidence>
<dbReference type="EC" id="2.7.13.3" evidence="3"/>
<dbReference type="GeneID" id="93798160"/>
<reference evidence="13" key="1">
    <citation type="submission" date="2016-03" db="EMBL/GenBank/DDBJ databases">
        <title>Sphingomonas melonis TY, whole genome shotgun sequencing.</title>
        <authorList>
            <person name="Wang H."/>
            <person name="Zhu P."/>
        </authorList>
    </citation>
    <scope>NUCLEOTIDE SEQUENCE [LARGE SCALE GENOMIC DNA]</scope>
    <source>
        <strain evidence="13">TY</strain>
    </source>
</reference>
<evidence type="ECO:0000313" key="13">
    <source>
        <dbReference type="EMBL" id="KZB96597.1"/>
    </source>
</evidence>
<evidence type="ECO:0000313" key="14">
    <source>
        <dbReference type="Proteomes" id="UP000078460"/>
    </source>
</evidence>
<dbReference type="PANTHER" id="PTHR44936">
    <property type="entry name" value="SENSOR PROTEIN CREC"/>
    <property type="match status" value="1"/>
</dbReference>
<dbReference type="InterPro" id="IPR036890">
    <property type="entry name" value="HATPase_C_sf"/>
</dbReference>
<evidence type="ECO:0000256" key="5">
    <source>
        <dbReference type="ARBA" id="ARBA00022519"/>
    </source>
</evidence>
<gene>
    <name evidence="13" type="ORF">AVM11_00090</name>
</gene>
<evidence type="ECO:0000256" key="7">
    <source>
        <dbReference type="ARBA" id="ARBA00022679"/>
    </source>
</evidence>
<sequence>MRRPPSALVAIGGFGVAVATLSVATTAAIVILAPQPPAPRFSAAEAVAALRQPMPGFDRRWRADPPSGTRVPMLEGLIAGALGRSPGDIRVTWPDGTRRSSIMVQRTTVTHVPPPGATTIPPSIVLLRRGGTRFDMVRPEAAGGAIRAALIGVPMTAFAASVRQPDGRWLTVSATQPLLGGWQRNILIALGVSLLLLAPLAWIFARRMTRPFRILAHAIDRDDTVAALPGGPRELREAAAAIASMRNRLAIEAAERARMLTAIAHDLRTPLTGLRLRVETAPEPQRSRMVADVDRMQAMIGEVLAFARDAAAPAAIVEVRSLVAAIVADAHDAGASIRLLPGEDAWVRLPEPAFRRAVENLVRNAADYAGGGDIAVRQDGAAVLVSVADTGPGIPAADRERLLLPFERGEASRNRGTGGAGLGLSIVHDFAAQHRGTFTLDAGPDGGTIATLRLPSA</sequence>
<keyword evidence="5" id="KW-0997">Cell inner membrane</keyword>
<dbReference type="Pfam" id="PF02518">
    <property type="entry name" value="HATPase_c"/>
    <property type="match status" value="1"/>
</dbReference>
<dbReference type="GO" id="GO:0005886">
    <property type="term" value="C:plasma membrane"/>
    <property type="evidence" value="ECO:0007669"/>
    <property type="project" value="UniProtKB-SubCell"/>
</dbReference>
<dbReference type="RefSeq" id="WP_017979299.1">
    <property type="nucleotide sequence ID" value="NZ_CP017578.1"/>
</dbReference>
<comment type="catalytic activity">
    <reaction evidence="1">
        <text>ATP + protein L-histidine = ADP + protein N-phospho-L-histidine.</text>
        <dbReference type="EC" id="2.7.13.3"/>
    </reaction>
</comment>
<dbReference type="InterPro" id="IPR050980">
    <property type="entry name" value="2C_sensor_his_kinase"/>
</dbReference>
<dbReference type="InterPro" id="IPR003594">
    <property type="entry name" value="HATPase_dom"/>
</dbReference>
<keyword evidence="10" id="KW-1133">Transmembrane helix</keyword>
<evidence type="ECO:0000256" key="8">
    <source>
        <dbReference type="ARBA" id="ARBA00022692"/>
    </source>
</evidence>
<dbReference type="SMART" id="SM00388">
    <property type="entry name" value="HisKA"/>
    <property type="match status" value="1"/>
</dbReference>
<keyword evidence="8" id="KW-0812">Transmembrane</keyword>
<dbReference type="CDD" id="cd00082">
    <property type="entry name" value="HisKA"/>
    <property type="match status" value="1"/>
</dbReference>
<evidence type="ECO:0000256" key="4">
    <source>
        <dbReference type="ARBA" id="ARBA00022475"/>
    </source>
</evidence>
<proteinExistence type="predicted"/>
<evidence type="ECO:0000256" key="12">
    <source>
        <dbReference type="ARBA" id="ARBA00023136"/>
    </source>
</evidence>
<dbReference type="SUPFAM" id="SSF47384">
    <property type="entry name" value="Homodimeric domain of signal transducing histidine kinase"/>
    <property type="match status" value="1"/>
</dbReference>
<dbReference type="PANTHER" id="PTHR44936:SF5">
    <property type="entry name" value="SENSOR HISTIDINE KINASE ENVZ"/>
    <property type="match status" value="1"/>
</dbReference>
<dbReference type="PRINTS" id="PR00344">
    <property type="entry name" value="BCTRLSENSOR"/>
</dbReference>
<dbReference type="Proteomes" id="UP000078460">
    <property type="component" value="Unassembled WGS sequence"/>
</dbReference>
<keyword evidence="9 13" id="KW-0418">Kinase</keyword>
<dbReference type="InterPro" id="IPR003661">
    <property type="entry name" value="HisK_dim/P_dom"/>
</dbReference>
<dbReference type="AlphaFoldDB" id="A0A154NC49"/>
<evidence type="ECO:0000256" key="3">
    <source>
        <dbReference type="ARBA" id="ARBA00012438"/>
    </source>
</evidence>
<dbReference type="SMART" id="SM00387">
    <property type="entry name" value="HATPase_c"/>
    <property type="match status" value="1"/>
</dbReference>
<comment type="caution">
    <text evidence="13">The sequence shown here is derived from an EMBL/GenBank/DDBJ whole genome shotgun (WGS) entry which is preliminary data.</text>
</comment>
<dbReference type="SUPFAM" id="SSF55874">
    <property type="entry name" value="ATPase domain of HSP90 chaperone/DNA topoisomerase II/histidine kinase"/>
    <property type="match status" value="1"/>
</dbReference>
<accession>A0A154NC49</accession>
<keyword evidence="7" id="KW-0808">Transferase</keyword>
<dbReference type="Gene3D" id="3.30.565.10">
    <property type="entry name" value="Histidine kinase-like ATPase, C-terminal domain"/>
    <property type="match status" value="1"/>
</dbReference>
<dbReference type="InterPro" id="IPR004358">
    <property type="entry name" value="Sig_transdc_His_kin-like_C"/>
</dbReference>
<name>A0A154NC49_9SPHN</name>
<organism evidence="13 14">
    <name type="scientific">Sphingomonas melonis TY</name>
    <dbReference type="NCBI Taxonomy" id="621456"/>
    <lineage>
        <taxon>Bacteria</taxon>
        <taxon>Pseudomonadati</taxon>
        <taxon>Pseudomonadota</taxon>
        <taxon>Alphaproteobacteria</taxon>
        <taxon>Sphingomonadales</taxon>
        <taxon>Sphingomonadaceae</taxon>
        <taxon>Sphingomonas</taxon>
    </lineage>
</organism>
<evidence type="ECO:0000256" key="1">
    <source>
        <dbReference type="ARBA" id="ARBA00000085"/>
    </source>
</evidence>
<dbReference type="OrthoDB" id="9804645at2"/>